<dbReference type="Proteomes" id="UP000001646">
    <property type="component" value="Unplaced"/>
</dbReference>
<dbReference type="Ensembl" id="ENSACAT00000011536.4">
    <property type="protein sequence ID" value="ENSACAP00000011299.3"/>
    <property type="gene ID" value="ENSACAG00000011299.4"/>
</dbReference>
<dbReference type="InterPro" id="IPR050182">
    <property type="entry name" value="Cytochrome_P450_fam2"/>
</dbReference>
<dbReference type="GO" id="GO:0006805">
    <property type="term" value="P:xenobiotic metabolic process"/>
    <property type="evidence" value="ECO:0000318"/>
    <property type="project" value="GO_Central"/>
</dbReference>
<dbReference type="FunFam" id="1.10.630.10:FF:000004">
    <property type="entry name" value="cytochrome P450 2D15 isoform X1"/>
    <property type="match status" value="1"/>
</dbReference>
<dbReference type="GO" id="GO:0020037">
    <property type="term" value="F:heme binding"/>
    <property type="evidence" value="ECO:0000318"/>
    <property type="project" value="GO_Central"/>
</dbReference>
<dbReference type="PANTHER" id="PTHR24300">
    <property type="entry name" value="CYTOCHROME P450 508A4-RELATED"/>
    <property type="match status" value="1"/>
</dbReference>
<keyword evidence="8 11" id="KW-0503">Monooxygenase</keyword>
<comment type="cofactor">
    <cofactor evidence="1 10">
        <name>heme</name>
        <dbReference type="ChEBI" id="CHEBI:30413"/>
    </cofactor>
</comment>
<dbReference type="InParanoid" id="H9GHS3"/>
<gene>
    <name evidence="12" type="primary">LOC103279730</name>
</gene>
<name>H9GHS3_ANOCA</name>
<reference evidence="12" key="3">
    <citation type="submission" date="2025-09" db="UniProtKB">
        <authorList>
            <consortium name="Ensembl"/>
        </authorList>
    </citation>
    <scope>IDENTIFICATION</scope>
</reference>
<feature type="binding site" description="axial binding residue" evidence="10">
    <location>
        <position position="407"/>
    </location>
    <ligand>
        <name>heme</name>
        <dbReference type="ChEBI" id="CHEBI:30413"/>
    </ligand>
    <ligandPart>
        <name>Fe</name>
        <dbReference type="ChEBI" id="CHEBI:18248"/>
    </ligandPart>
</feature>
<dbReference type="InterPro" id="IPR001128">
    <property type="entry name" value="Cyt_P450"/>
</dbReference>
<dbReference type="GO" id="GO:0005506">
    <property type="term" value="F:iron ion binding"/>
    <property type="evidence" value="ECO:0007669"/>
    <property type="project" value="InterPro"/>
</dbReference>
<evidence type="ECO:0000256" key="3">
    <source>
        <dbReference type="ARBA" id="ARBA00010617"/>
    </source>
</evidence>
<reference evidence="12" key="1">
    <citation type="submission" date="2009-12" db="EMBL/GenBank/DDBJ databases">
        <title>The Genome Sequence of Anolis carolinensis (Green Anole Lizard).</title>
        <authorList>
            <consortium name="The Genome Sequencing Platform"/>
            <person name="Di Palma F."/>
            <person name="Alfoldi J."/>
            <person name="Heiman D."/>
            <person name="Young S."/>
            <person name="Grabherr M."/>
            <person name="Johnson J."/>
            <person name="Lander E.S."/>
            <person name="Lindblad-Toh K."/>
        </authorList>
    </citation>
    <scope>NUCLEOTIDE SEQUENCE [LARGE SCALE GENOMIC DNA]</scope>
    <source>
        <strain evidence="12">JBL SC #1</strain>
    </source>
</reference>
<proteinExistence type="inferred from homology"/>
<dbReference type="PRINTS" id="PR00385">
    <property type="entry name" value="P450"/>
</dbReference>
<dbReference type="Bgee" id="ENSACAG00000011299">
    <property type="expression patterns" value="Expressed in hemipenis"/>
</dbReference>
<dbReference type="Pfam" id="PF00067">
    <property type="entry name" value="p450"/>
    <property type="match status" value="1"/>
</dbReference>
<dbReference type="AlphaFoldDB" id="H9GHS3"/>
<keyword evidence="13" id="KW-1185">Reference proteome</keyword>
<evidence type="ECO:0000256" key="1">
    <source>
        <dbReference type="ARBA" id="ARBA00001971"/>
    </source>
</evidence>
<dbReference type="InterPro" id="IPR017972">
    <property type="entry name" value="Cyt_P450_CS"/>
</dbReference>
<evidence type="ECO:0000256" key="11">
    <source>
        <dbReference type="RuleBase" id="RU000461"/>
    </source>
</evidence>
<protein>
    <submittedName>
        <fullName evidence="12">Uncharacterized protein</fullName>
    </submittedName>
</protein>
<evidence type="ECO:0000256" key="8">
    <source>
        <dbReference type="ARBA" id="ARBA00023033"/>
    </source>
</evidence>
<accession>H9GHS3</accession>
<evidence type="ECO:0000256" key="2">
    <source>
        <dbReference type="ARBA" id="ARBA00004370"/>
    </source>
</evidence>
<keyword evidence="5 10" id="KW-0479">Metal-binding</keyword>
<reference evidence="12" key="2">
    <citation type="submission" date="2025-08" db="UniProtKB">
        <authorList>
            <consortium name="Ensembl"/>
        </authorList>
    </citation>
    <scope>IDENTIFICATION</scope>
</reference>
<dbReference type="PRINTS" id="PR00463">
    <property type="entry name" value="EP450I"/>
</dbReference>
<keyword evidence="6 11" id="KW-0560">Oxidoreductase</keyword>
<dbReference type="GO" id="GO:0006082">
    <property type="term" value="P:organic acid metabolic process"/>
    <property type="evidence" value="ECO:0000318"/>
    <property type="project" value="GO_Central"/>
</dbReference>
<evidence type="ECO:0000256" key="7">
    <source>
        <dbReference type="ARBA" id="ARBA00023004"/>
    </source>
</evidence>
<dbReference type="InterPro" id="IPR002401">
    <property type="entry name" value="Cyt_P450_E_grp-I"/>
</dbReference>
<comment type="subcellular location">
    <subcellularLocation>
        <location evidence="2">Membrane</location>
    </subcellularLocation>
</comment>
<keyword evidence="9" id="KW-0472">Membrane</keyword>
<evidence type="ECO:0000256" key="4">
    <source>
        <dbReference type="ARBA" id="ARBA00022617"/>
    </source>
</evidence>
<dbReference type="SUPFAM" id="SSF48264">
    <property type="entry name" value="Cytochrome P450"/>
    <property type="match status" value="1"/>
</dbReference>
<dbReference type="HOGENOM" id="CLU_001570_22_0_1"/>
<sequence length="461" mass="52856">MKGLQKRIYQTHHELATCCFQDTQQLLLTKSYGNIYTLWLGTTPLVVLNGYEAVREGLVTSSEELSARALTPLFLDLMGEKGVFLTSGHTWKQQKRFVMMVLRHLGMGTKELEDQIQEEAQHLLKVFSSKQGRAFEPRTQIVRAVGNVICSFLFGHRFLYEDESFNKLIKAGSLVVYTPFTFWGRMYDALPGVMNHLKGLYQEVLEYNDFIHNLVKEEIQSHTERWKEGDEPHDFVDFYLGQMAKTKNDPTSTFNEDNLVQTAVDLLLGGMDTMATTLCWAFCYLLNCPDVQEKSYKEINALLGPSHTITYEDRIKLPYTNAVLHEILRFSNTTGVGPLRTCSKDITVLGFPIPKGTLVLPNNHSVLYDPNFWETPWKFNPGHFLDSEDNFVSNRAFLPFSTGRRTCVGEPLAQIELFLFFTNLVRTFKFQLPKGTKEVSFEYILGGTRHPLPFEFHAIPR</sequence>
<organism evidence="12 13">
    <name type="scientific">Anolis carolinensis</name>
    <name type="common">Green anole</name>
    <name type="synonym">American chameleon</name>
    <dbReference type="NCBI Taxonomy" id="28377"/>
    <lineage>
        <taxon>Eukaryota</taxon>
        <taxon>Metazoa</taxon>
        <taxon>Chordata</taxon>
        <taxon>Craniata</taxon>
        <taxon>Vertebrata</taxon>
        <taxon>Euteleostomi</taxon>
        <taxon>Lepidosauria</taxon>
        <taxon>Squamata</taxon>
        <taxon>Bifurcata</taxon>
        <taxon>Unidentata</taxon>
        <taxon>Episquamata</taxon>
        <taxon>Toxicofera</taxon>
        <taxon>Iguania</taxon>
        <taxon>Dactyloidae</taxon>
        <taxon>Anolis</taxon>
    </lineage>
</organism>
<evidence type="ECO:0000256" key="9">
    <source>
        <dbReference type="ARBA" id="ARBA00023136"/>
    </source>
</evidence>
<dbReference type="Gene3D" id="1.10.630.10">
    <property type="entry name" value="Cytochrome P450"/>
    <property type="match status" value="1"/>
</dbReference>
<dbReference type="GO" id="GO:0016712">
    <property type="term" value="F:oxidoreductase activity, acting on paired donors, with incorporation or reduction of molecular oxygen, reduced flavin or flavoprotein as one donor, and incorporation of one atom of oxygen"/>
    <property type="evidence" value="ECO:0000318"/>
    <property type="project" value="GO_Central"/>
</dbReference>
<dbReference type="GO" id="GO:0016020">
    <property type="term" value="C:membrane"/>
    <property type="evidence" value="ECO:0007669"/>
    <property type="project" value="UniProtKB-SubCell"/>
</dbReference>
<evidence type="ECO:0000256" key="6">
    <source>
        <dbReference type="ARBA" id="ARBA00023002"/>
    </source>
</evidence>
<dbReference type="PROSITE" id="PS00086">
    <property type="entry name" value="CYTOCHROME_P450"/>
    <property type="match status" value="1"/>
</dbReference>
<keyword evidence="4 10" id="KW-0349">Heme</keyword>
<evidence type="ECO:0000313" key="13">
    <source>
        <dbReference type="Proteomes" id="UP000001646"/>
    </source>
</evidence>
<dbReference type="STRING" id="28377.ENSACAP00000011299"/>
<dbReference type="InterPro" id="IPR036396">
    <property type="entry name" value="Cyt_P450_sf"/>
</dbReference>
<keyword evidence="7 10" id="KW-0408">Iron</keyword>
<dbReference type="PANTHER" id="PTHR24300:SF368">
    <property type="entry name" value="CYTOCHROME P450, FAMILY 2, SUBFAMILY AB, POLYPEPTIDE 1"/>
    <property type="match status" value="1"/>
</dbReference>
<evidence type="ECO:0000256" key="10">
    <source>
        <dbReference type="PIRSR" id="PIRSR602401-1"/>
    </source>
</evidence>
<evidence type="ECO:0000313" key="12">
    <source>
        <dbReference type="Ensembl" id="ENSACAP00000011299.3"/>
    </source>
</evidence>
<evidence type="ECO:0000256" key="5">
    <source>
        <dbReference type="ARBA" id="ARBA00022723"/>
    </source>
</evidence>
<dbReference type="GO" id="GO:0005737">
    <property type="term" value="C:cytoplasm"/>
    <property type="evidence" value="ECO:0000318"/>
    <property type="project" value="GO_Central"/>
</dbReference>
<dbReference type="GeneTree" id="ENSGT00940000163497"/>
<dbReference type="eggNOG" id="KOG0156">
    <property type="taxonomic scope" value="Eukaryota"/>
</dbReference>
<comment type="similarity">
    <text evidence="3 11">Belongs to the cytochrome P450 family.</text>
</comment>